<gene>
    <name evidence="2" type="ORF">J8273_4492</name>
</gene>
<organism evidence="2 3">
    <name type="scientific">Carpediemonas membranifera</name>
    <dbReference type="NCBI Taxonomy" id="201153"/>
    <lineage>
        <taxon>Eukaryota</taxon>
        <taxon>Metamonada</taxon>
        <taxon>Carpediemonas-like organisms</taxon>
        <taxon>Carpediemonas</taxon>
    </lineage>
</organism>
<proteinExistence type="predicted"/>
<sequence length="270" mass="30087">MTHPKLLHSMIAIVSTTTNDIVSMLLMVQEGISGVPNFKSKYVVTLGTKVAHRGKGYASILLAVASAGAKLRLQCDETVLEFYKELGFVTSLPAAELESIEDTSSPSYTLEAALSGTKWEALGQSLADCVGCVREITTFLHSAGDAYRRRQGLRHLISPPQPSNDPASSRRQPAPTHPMPESPNEYITLTQTEDDLTMAMKKKLKSIKEASKQKSTNTTRSTQRKMILKHIEEGHLVFVIKMAALRSYYRSHADRKKDNYWEAAWNIEYE</sequence>
<dbReference type="AlphaFoldDB" id="A0A8J6B667"/>
<accession>A0A8J6B667</accession>
<protein>
    <submittedName>
        <fullName evidence="2">Acetyltransferase (GNAT) domain</fullName>
    </submittedName>
</protein>
<dbReference type="InterPro" id="IPR016181">
    <property type="entry name" value="Acyl_CoA_acyltransferase"/>
</dbReference>
<name>A0A8J6B667_9EUKA</name>
<dbReference type="Proteomes" id="UP000717585">
    <property type="component" value="Unassembled WGS sequence"/>
</dbReference>
<keyword evidence="3" id="KW-1185">Reference proteome</keyword>
<evidence type="ECO:0000313" key="3">
    <source>
        <dbReference type="Proteomes" id="UP000717585"/>
    </source>
</evidence>
<comment type="caution">
    <text evidence="2">The sequence shown here is derived from an EMBL/GenBank/DDBJ whole genome shotgun (WGS) entry which is preliminary data.</text>
</comment>
<dbReference type="EMBL" id="JAHDYR010000019">
    <property type="protein sequence ID" value="KAG9393899.1"/>
    <property type="molecule type" value="Genomic_DNA"/>
</dbReference>
<evidence type="ECO:0000256" key="1">
    <source>
        <dbReference type="SAM" id="MobiDB-lite"/>
    </source>
</evidence>
<feature type="region of interest" description="Disordered" evidence="1">
    <location>
        <begin position="155"/>
        <end position="186"/>
    </location>
</feature>
<evidence type="ECO:0000313" key="2">
    <source>
        <dbReference type="EMBL" id="KAG9393899.1"/>
    </source>
</evidence>
<reference evidence="2" key="1">
    <citation type="submission" date="2021-05" db="EMBL/GenBank/DDBJ databases">
        <title>A free-living protist that lacks canonical eukaryotic 1 DNA replication and segregation systems.</title>
        <authorList>
            <person name="Salas-Leiva D.E."/>
            <person name="Tromer E.C."/>
            <person name="Curtis B.A."/>
            <person name="Jerlstrom-Hultqvist J."/>
            <person name="Kolisko M."/>
            <person name="Yi Z."/>
            <person name="Salas-Leiva J.S."/>
            <person name="Gallot-Lavallee L."/>
            <person name="Kops G.J.P.L."/>
            <person name="Archibald J.M."/>
            <person name="Simpson A.G.B."/>
            <person name="Roger A.J."/>
        </authorList>
    </citation>
    <scope>NUCLEOTIDE SEQUENCE</scope>
    <source>
        <strain evidence="2">BICM</strain>
    </source>
</reference>
<dbReference type="SUPFAM" id="SSF55729">
    <property type="entry name" value="Acyl-CoA N-acyltransferases (Nat)"/>
    <property type="match status" value="1"/>
</dbReference>